<dbReference type="AlphaFoldDB" id="A0A8J7WS08"/>
<evidence type="ECO:0000259" key="2">
    <source>
        <dbReference type="SMART" id="SM00418"/>
    </source>
</evidence>
<feature type="compositionally biased region" description="Basic and acidic residues" evidence="1">
    <location>
        <begin position="78"/>
        <end position="95"/>
    </location>
</feature>
<keyword evidence="4" id="KW-1185">Reference proteome</keyword>
<gene>
    <name evidence="3" type="ORF">KGA66_20190</name>
</gene>
<feature type="domain" description="HTH arsR-type" evidence="2">
    <location>
        <begin position="21"/>
        <end position="96"/>
    </location>
</feature>
<dbReference type="SUPFAM" id="SSF46785">
    <property type="entry name" value="Winged helix' DNA-binding domain"/>
    <property type="match status" value="1"/>
</dbReference>
<reference evidence="3" key="1">
    <citation type="submission" date="2021-04" db="EMBL/GenBank/DDBJ databases">
        <title>Genome based classification of Actinospica acidithermotolerans sp. nov., an actinobacterium isolated from an Indonesian hot spring.</title>
        <authorList>
            <person name="Kusuma A.B."/>
            <person name="Putra K.E."/>
            <person name="Nafisah S."/>
            <person name="Loh J."/>
            <person name="Nouioui I."/>
            <person name="Goodfellow M."/>
        </authorList>
    </citation>
    <scope>NUCLEOTIDE SEQUENCE</scope>
    <source>
        <strain evidence="3">DSM 45618</strain>
    </source>
</reference>
<dbReference type="CDD" id="cd00090">
    <property type="entry name" value="HTH_ARSR"/>
    <property type="match status" value="1"/>
</dbReference>
<dbReference type="Proteomes" id="UP000677913">
    <property type="component" value="Unassembled WGS sequence"/>
</dbReference>
<evidence type="ECO:0000256" key="1">
    <source>
        <dbReference type="SAM" id="MobiDB-lite"/>
    </source>
</evidence>
<dbReference type="RefSeq" id="WP_211469741.1">
    <property type="nucleotide sequence ID" value="NZ_JAGSXH010000081.1"/>
</dbReference>
<dbReference type="InterPro" id="IPR011991">
    <property type="entry name" value="ArsR-like_HTH"/>
</dbReference>
<evidence type="ECO:0000313" key="4">
    <source>
        <dbReference type="Proteomes" id="UP000677913"/>
    </source>
</evidence>
<dbReference type="GO" id="GO:0003700">
    <property type="term" value="F:DNA-binding transcription factor activity"/>
    <property type="evidence" value="ECO:0007669"/>
    <property type="project" value="InterPro"/>
</dbReference>
<accession>A0A8J7WS08</accession>
<organism evidence="3 4">
    <name type="scientific">Actinocrinis puniceicyclus</name>
    <dbReference type="NCBI Taxonomy" id="977794"/>
    <lineage>
        <taxon>Bacteria</taxon>
        <taxon>Bacillati</taxon>
        <taxon>Actinomycetota</taxon>
        <taxon>Actinomycetes</taxon>
        <taxon>Catenulisporales</taxon>
        <taxon>Actinospicaceae</taxon>
        <taxon>Actinocrinis</taxon>
    </lineage>
</organism>
<sequence length="204" mass="22549">MPITQDSSTAVAPGSGADSSVALRALAHPLRWKILDLLRSEESATATRCARAFGESVASCSYHLAILAKYGFVERVPDHPSRERPWRLSRLEQRLDTPPGGEDGDAADAPGAESVVEVFLEHEFTRLRGRMRARHNEPEQWRPMALGETTFLTGEEFDRMRQELRAIVVRYQERGAQPGTRPVGSREARLFVAVSAAPSVGADR</sequence>
<dbReference type="InterPro" id="IPR036388">
    <property type="entry name" value="WH-like_DNA-bd_sf"/>
</dbReference>
<dbReference type="Pfam" id="PF12840">
    <property type="entry name" value="HTH_20"/>
    <property type="match status" value="1"/>
</dbReference>
<evidence type="ECO:0000313" key="3">
    <source>
        <dbReference type="EMBL" id="MBS2965382.1"/>
    </source>
</evidence>
<dbReference type="EMBL" id="JAGSXH010000081">
    <property type="protein sequence ID" value="MBS2965382.1"/>
    <property type="molecule type" value="Genomic_DNA"/>
</dbReference>
<proteinExistence type="predicted"/>
<name>A0A8J7WS08_9ACTN</name>
<protein>
    <submittedName>
        <fullName evidence="3">Helix-turn-helix transcriptional regulator</fullName>
    </submittedName>
</protein>
<dbReference type="InterPro" id="IPR001845">
    <property type="entry name" value="HTH_ArsR_DNA-bd_dom"/>
</dbReference>
<dbReference type="SMART" id="SM00418">
    <property type="entry name" value="HTH_ARSR"/>
    <property type="match status" value="1"/>
</dbReference>
<feature type="region of interest" description="Disordered" evidence="1">
    <location>
        <begin position="78"/>
        <end position="109"/>
    </location>
</feature>
<comment type="caution">
    <text evidence="3">The sequence shown here is derived from an EMBL/GenBank/DDBJ whole genome shotgun (WGS) entry which is preliminary data.</text>
</comment>
<dbReference type="Gene3D" id="1.10.10.10">
    <property type="entry name" value="Winged helix-like DNA-binding domain superfamily/Winged helix DNA-binding domain"/>
    <property type="match status" value="1"/>
</dbReference>
<dbReference type="InterPro" id="IPR036390">
    <property type="entry name" value="WH_DNA-bd_sf"/>
</dbReference>